<keyword evidence="3" id="KW-1185">Reference proteome</keyword>
<dbReference type="Proteomes" id="UP001174209">
    <property type="component" value="Unassembled WGS sequence"/>
</dbReference>
<protein>
    <recommendedName>
        <fullName evidence="4">DUF2127 domain-containing protein</fullName>
    </recommendedName>
</protein>
<keyword evidence="1" id="KW-0472">Membrane</keyword>
<keyword evidence="1" id="KW-1133">Transmembrane helix</keyword>
<proteinExistence type="predicted"/>
<reference evidence="2" key="1">
    <citation type="submission" date="2023-06" db="EMBL/GenBank/DDBJ databases">
        <title>MT1 and MT2 Draft Genomes of Novel Species.</title>
        <authorList>
            <person name="Venkateswaran K."/>
        </authorList>
    </citation>
    <scope>NUCLEOTIDE SEQUENCE</scope>
    <source>
        <strain evidence="2">IIF3SC-B10</strain>
    </source>
</reference>
<name>A0ABT8K5X8_9MICC</name>
<evidence type="ECO:0000256" key="1">
    <source>
        <dbReference type="SAM" id="Phobius"/>
    </source>
</evidence>
<feature type="transmembrane region" description="Helical" evidence="1">
    <location>
        <begin position="88"/>
        <end position="109"/>
    </location>
</feature>
<feature type="transmembrane region" description="Helical" evidence="1">
    <location>
        <begin position="56"/>
        <end position="76"/>
    </location>
</feature>
<dbReference type="EMBL" id="JAROCG010000002">
    <property type="protein sequence ID" value="MDN4612567.1"/>
    <property type="molecule type" value="Genomic_DNA"/>
</dbReference>
<evidence type="ECO:0000313" key="2">
    <source>
        <dbReference type="EMBL" id="MDN4612567.1"/>
    </source>
</evidence>
<dbReference type="RefSeq" id="WP_301229723.1">
    <property type="nucleotide sequence ID" value="NZ_JAROCG010000002.1"/>
</dbReference>
<feature type="transmembrane region" description="Helical" evidence="1">
    <location>
        <begin position="121"/>
        <end position="142"/>
    </location>
</feature>
<keyword evidence="1" id="KW-0812">Transmembrane</keyword>
<sequence>MLRVAGGLWLLGVVTGAVSLVFAFLDRGAHLDDLRETALTLDSQLDAARVDEVVSIALWGTMGAFALVLLVEALLVEPLLRGQGWARWVLLGTVVLNAGAVLLVLAFLGNDSPGFQPVPHLAVAQLLLAVVALVLTLLPPAARWFRERRPRR</sequence>
<organism evidence="2 3">
    <name type="scientific">Arthrobacter burdickii</name>
    <dbReference type="NCBI Taxonomy" id="3035920"/>
    <lineage>
        <taxon>Bacteria</taxon>
        <taxon>Bacillati</taxon>
        <taxon>Actinomycetota</taxon>
        <taxon>Actinomycetes</taxon>
        <taxon>Micrococcales</taxon>
        <taxon>Micrococcaceae</taxon>
        <taxon>Arthrobacter</taxon>
    </lineage>
</organism>
<evidence type="ECO:0008006" key="4">
    <source>
        <dbReference type="Google" id="ProtNLM"/>
    </source>
</evidence>
<comment type="caution">
    <text evidence="2">The sequence shown here is derived from an EMBL/GenBank/DDBJ whole genome shotgun (WGS) entry which is preliminary data.</text>
</comment>
<accession>A0ABT8K5X8</accession>
<gene>
    <name evidence="2" type="ORF">P5G52_16985</name>
</gene>
<evidence type="ECO:0000313" key="3">
    <source>
        <dbReference type="Proteomes" id="UP001174209"/>
    </source>
</evidence>